<evidence type="ECO:0008006" key="4">
    <source>
        <dbReference type="Google" id="ProtNLM"/>
    </source>
</evidence>
<gene>
    <name evidence="2" type="ORF">ABIA69_001775</name>
</gene>
<feature type="transmembrane region" description="Helical" evidence="1">
    <location>
        <begin position="118"/>
        <end position="136"/>
    </location>
</feature>
<keyword evidence="1" id="KW-0812">Transmembrane</keyword>
<protein>
    <recommendedName>
        <fullName evidence="4">Glycosyltransferase RgtA/B/C/D-like domain-containing protein</fullName>
    </recommendedName>
</protein>
<evidence type="ECO:0000313" key="3">
    <source>
        <dbReference type="Proteomes" id="UP001549363"/>
    </source>
</evidence>
<organism evidence="2 3">
    <name type="scientific">Lysinibacillus parviboronicapiens</name>
    <dbReference type="NCBI Taxonomy" id="436516"/>
    <lineage>
        <taxon>Bacteria</taxon>
        <taxon>Bacillati</taxon>
        <taxon>Bacillota</taxon>
        <taxon>Bacilli</taxon>
        <taxon>Bacillales</taxon>
        <taxon>Bacillaceae</taxon>
        <taxon>Lysinibacillus</taxon>
    </lineage>
</organism>
<name>A0ABV2PIP6_9BACI</name>
<feature type="transmembrane region" description="Helical" evidence="1">
    <location>
        <begin position="220"/>
        <end position="236"/>
    </location>
</feature>
<comment type="caution">
    <text evidence="2">The sequence shown here is derived from an EMBL/GenBank/DDBJ whole genome shotgun (WGS) entry which is preliminary data.</text>
</comment>
<feature type="transmembrane region" description="Helical" evidence="1">
    <location>
        <begin position="304"/>
        <end position="322"/>
    </location>
</feature>
<sequence>MNKNASQTIVLICGYSLMYFVLTTIIYFLGLLQNTGGINLPLFGGGDDGIFYYEQATNIANDLSYIYTSVHTVILGWILKYFNTDSVYLLRIFNYFANLGLVIVSLLILKKIIKRKAIYWISSWILLILLTFYPSLILNTTISLYRDIWIYFYFLWCMYLFINIFIENGKYPKIINIILFILTMFMLGGYRKYALLSFLLGSTVYLLIKLTNKNKIRLKKYTYIFIFGFTIFYIFLKNVKFPIVNLSLSDALLYRQSSLDAGGSQMGISLDQSNMIMFYVNYLYSFISNFIGPLPWQITGGSTLILMLTEGSVFLVISIFLFRRRKMFSNIEKYLIIQSVIWFLLISISNDNIGTSSRLRIVGWLPLLIVFSKYYGEYLFAIRKRKQMNLKQI</sequence>
<feature type="transmembrane region" description="Helical" evidence="1">
    <location>
        <begin position="178"/>
        <end position="208"/>
    </location>
</feature>
<feature type="transmembrane region" description="Helical" evidence="1">
    <location>
        <begin position="9"/>
        <end position="32"/>
    </location>
</feature>
<feature type="transmembrane region" description="Helical" evidence="1">
    <location>
        <begin position="361"/>
        <end position="381"/>
    </location>
</feature>
<keyword evidence="1" id="KW-0472">Membrane</keyword>
<feature type="transmembrane region" description="Helical" evidence="1">
    <location>
        <begin position="148"/>
        <end position="166"/>
    </location>
</feature>
<dbReference type="Proteomes" id="UP001549363">
    <property type="component" value="Unassembled WGS sequence"/>
</dbReference>
<dbReference type="EMBL" id="JBEPSB010000006">
    <property type="protein sequence ID" value="MET4560631.1"/>
    <property type="molecule type" value="Genomic_DNA"/>
</dbReference>
<evidence type="ECO:0000313" key="2">
    <source>
        <dbReference type="EMBL" id="MET4560631.1"/>
    </source>
</evidence>
<keyword evidence="3" id="KW-1185">Reference proteome</keyword>
<accession>A0ABV2PIP6</accession>
<keyword evidence="1" id="KW-1133">Transmembrane helix</keyword>
<proteinExistence type="predicted"/>
<reference evidence="2 3" key="1">
    <citation type="submission" date="2024-06" db="EMBL/GenBank/DDBJ databases">
        <title>Sorghum-associated microbial communities from plants grown in Nebraska, USA.</title>
        <authorList>
            <person name="Schachtman D."/>
        </authorList>
    </citation>
    <scope>NUCLEOTIDE SEQUENCE [LARGE SCALE GENOMIC DNA]</scope>
    <source>
        <strain evidence="2 3">736</strain>
    </source>
</reference>
<feature type="transmembrane region" description="Helical" evidence="1">
    <location>
        <begin position="88"/>
        <end position="109"/>
    </location>
</feature>
<dbReference type="RefSeq" id="WP_107947478.1">
    <property type="nucleotide sequence ID" value="NZ_CP073713.1"/>
</dbReference>
<evidence type="ECO:0000256" key="1">
    <source>
        <dbReference type="SAM" id="Phobius"/>
    </source>
</evidence>
<feature type="transmembrane region" description="Helical" evidence="1">
    <location>
        <begin position="334"/>
        <end position="349"/>
    </location>
</feature>